<accession>A0A090D147</accession>
<name>A0A090D147_9BACT</name>
<geneLocation type="plasmid" evidence="3">
    <name>1</name>
</geneLocation>
<dbReference type="EMBL" id="LK031773">
    <property type="protein sequence ID" value="CDR35298.1"/>
    <property type="molecule type" value="Genomic_DNA"/>
</dbReference>
<dbReference type="PROSITE" id="PS51257">
    <property type="entry name" value="PROKAR_LIPOPROTEIN"/>
    <property type="match status" value="1"/>
</dbReference>
<dbReference type="InterPro" id="IPR003423">
    <property type="entry name" value="OMP_efflux"/>
</dbReference>
<keyword evidence="2" id="KW-0175">Coiled coil</keyword>
<sequence length="475" mass="54271">MLKKMPSFRTTGTFSILCLLSFGCTRIPQTNDNGVSSIVNSRIAKEAYWNQGCYEDERIANAIQVLIQQELTADVAVQIALLNNPKIQEIFEEIGIAQADLVEAGLFSNPAFDIVFRYPPKKELKTNIEYSLTSSLIDLFLIPLRVKVAKAELEQITLRVTNEILDLAFEVEQTFYELQAAQQDIKYIQSIVELTSIHSQLTSRQRSVGNVNKLEFQQIQSRYLEAKLEVARIQNDIIRLREKLNRLLGFCGDIHWKVSDSLPEIDYQGLPIDCLESVAFSERLDLQSARFDVLRLSRMLGIKQWWVYTQGRLGIGGERDPDGTNLIGPAFSGEIPIFNYGQADRMRIHAELRQAKDHLAALEIQILSEVREAHKLLMNNLGIINDYRAHIIPLQSEILESSEELYNVMGLGIDRLLENKRQEFQAYSNYIMSLRNYWMARVQLDRALGGKLYLVLSQIGCEMNSYECTYEGVSE</sequence>
<dbReference type="SUPFAM" id="SSF56954">
    <property type="entry name" value="Outer membrane efflux proteins (OEP)"/>
    <property type="match status" value="1"/>
</dbReference>
<dbReference type="Gene3D" id="1.20.1600.10">
    <property type="entry name" value="Outer membrane efflux proteins (OEP)"/>
    <property type="match status" value="1"/>
</dbReference>
<dbReference type="PANTHER" id="PTHR30203">
    <property type="entry name" value="OUTER MEMBRANE CATION EFFLUX PROTEIN"/>
    <property type="match status" value="1"/>
</dbReference>
<evidence type="ECO:0000313" key="3">
    <source>
        <dbReference type="EMBL" id="CDR35298.1"/>
    </source>
</evidence>
<reference evidence="3" key="2">
    <citation type="submission" date="2014-09" db="EMBL/GenBank/DDBJ databases">
        <title>Criblamydia sequanensis harbors a mega-plasmid encoding arsenite resistance.</title>
        <authorList>
            <person name="Bertelli C."/>
            <person name="Goesmann A."/>
            <person name="Greub G."/>
        </authorList>
    </citation>
    <scope>NUCLEOTIDE SEQUENCE [LARGE SCALE GENOMIC DNA]</scope>
    <source>
        <strain evidence="3">CRIB-18</strain>
        <plasmid evidence="3">1</plasmid>
    </source>
</reference>
<protein>
    <submittedName>
        <fullName evidence="3">Outer membrane efflux protein</fullName>
    </submittedName>
</protein>
<reference evidence="3" key="1">
    <citation type="submission" date="2013-12" db="EMBL/GenBank/DDBJ databases">
        <authorList>
            <person name="Li W."/>
            <person name="Chetelat R.T."/>
        </authorList>
    </citation>
    <scope>NUCLEOTIDE SEQUENCE</scope>
    <source>
        <strain evidence="3">CRIB-18</strain>
        <plasmid evidence="3">1</plasmid>
    </source>
</reference>
<comment type="similarity">
    <text evidence="1">Belongs to the outer membrane factor (OMF) (TC 1.B.17) family.</text>
</comment>
<dbReference type="PANTHER" id="PTHR30203:SF24">
    <property type="entry name" value="BLR4935 PROTEIN"/>
    <property type="match status" value="1"/>
</dbReference>
<evidence type="ECO:0000256" key="1">
    <source>
        <dbReference type="ARBA" id="ARBA00007613"/>
    </source>
</evidence>
<feature type="coiled-coil region" evidence="2">
    <location>
        <begin position="345"/>
        <end position="372"/>
    </location>
</feature>
<organism evidence="3">
    <name type="scientific">Candidatus Criblamydia sequanensis CRIB-18</name>
    <dbReference type="NCBI Taxonomy" id="1437425"/>
    <lineage>
        <taxon>Bacteria</taxon>
        <taxon>Pseudomonadati</taxon>
        <taxon>Chlamydiota</taxon>
        <taxon>Chlamydiia</taxon>
        <taxon>Parachlamydiales</taxon>
        <taxon>Candidatus Criblamydiaceae</taxon>
        <taxon>Candidatus Criblamydia</taxon>
    </lineage>
</organism>
<evidence type="ECO:0000256" key="2">
    <source>
        <dbReference type="SAM" id="Coils"/>
    </source>
</evidence>
<gene>
    <name evidence="3" type="ORF">CSEC_p0027</name>
</gene>
<dbReference type="AlphaFoldDB" id="A0A090D147"/>
<keyword evidence="3" id="KW-0614">Plasmid</keyword>
<dbReference type="InterPro" id="IPR010131">
    <property type="entry name" value="MdtP/NodT-like"/>
</dbReference>
<dbReference type="GO" id="GO:0015562">
    <property type="term" value="F:efflux transmembrane transporter activity"/>
    <property type="evidence" value="ECO:0007669"/>
    <property type="project" value="InterPro"/>
</dbReference>
<dbReference type="Pfam" id="PF02321">
    <property type="entry name" value="OEP"/>
    <property type="match status" value="1"/>
</dbReference>
<proteinExistence type="inferred from homology"/>